<name>A8X495_CAEBR</name>
<gene>
    <name evidence="2" type="ORF">CBG07701</name>
    <name evidence="2" type="ORF">CBG_07701</name>
</gene>
<sequence length="245" mass="29228">MTLRRTALYATETHTHTQKAKERNPSPPSRWIMIIKLRQKTRIETPKYDIGVFLKTVFDTLKQIAEEYRNMSSNRRTTMPHSFKNENWLNLIIFRSLELGRQVSNHFENFGGYNRPRLKDSFRYRQITEKLGTFKNICECKLGCRLATSGWKLRRCIIPIFGAFLSDKYFGDNNRRCSRNKEYETYQINKIQVNIFNVKCLGDIATRRNQRNNWMLENSKKDKKVNQAEPLLPYSSRFTYDIFKI</sequence>
<accession>A8X495</accession>
<feature type="region of interest" description="Disordered" evidence="1">
    <location>
        <begin position="1"/>
        <end position="27"/>
    </location>
</feature>
<dbReference type="InParanoid" id="A8X495"/>
<dbReference type="EMBL" id="HE601041">
    <property type="protein sequence ID" value="CAP27455.1"/>
    <property type="molecule type" value="Genomic_DNA"/>
</dbReference>
<dbReference type="AlphaFoldDB" id="A8X495"/>
<dbReference type="HOGENOM" id="CLU_1134424_0_0_1"/>
<keyword evidence="3" id="KW-1185">Reference proteome</keyword>
<protein>
    <submittedName>
        <fullName evidence="2">Protein CBG07701</fullName>
    </submittedName>
</protein>
<feature type="compositionally biased region" description="Basic and acidic residues" evidence="1">
    <location>
        <begin position="13"/>
        <end position="24"/>
    </location>
</feature>
<dbReference type="RefSeq" id="XP_002645935.1">
    <property type="nucleotide sequence ID" value="XM_002645889.1"/>
</dbReference>
<evidence type="ECO:0000313" key="2">
    <source>
        <dbReference type="EMBL" id="CAP27455.1"/>
    </source>
</evidence>
<evidence type="ECO:0000313" key="3">
    <source>
        <dbReference type="Proteomes" id="UP000008549"/>
    </source>
</evidence>
<reference evidence="2 3" key="2">
    <citation type="journal article" date="2011" name="PLoS Genet.">
        <title>Caenorhabditis briggsae recombinant inbred line genotypes reveal inter-strain incompatibility and the evolution of recombination.</title>
        <authorList>
            <person name="Ross J.A."/>
            <person name="Koboldt D.C."/>
            <person name="Staisch J.E."/>
            <person name="Chamberlin H.M."/>
            <person name="Gupta B.P."/>
            <person name="Miller R.D."/>
            <person name="Baird S.E."/>
            <person name="Haag E.S."/>
        </authorList>
    </citation>
    <scope>NUCLEOTIDE SEQUENCE [LARGE SCALE GENOMIC DNA]</scope>
    <source>
        <strain evidence="2 3">AF16</strain>
    </source>
</reference>
<reference evidence="2 3" key="1">
    <citation type="journal article" date="2003" name="PLoS Biol.">
        <title>The genome sequence of Caenorhabditis briggsae: a platform for comparative genomics.</title>
        <authorList>
            <person name="Stein L.D."/>
            <person name="Bao Z."/>
            <person name="Blasiar D."/>
            <person name="Blumenthal T."/>
            <person name="Brent M.R."/>
            <person name="Chen N."/>
            <person name="Chinwalla A."/>
            <person name="Clarke L."/>
            <person name="Clee C."/>
            <person name="Coghlan A."/>
            <person name="Coulson A."/>
            <person name="D'Eustachio P."/>
            <person name="Fitch D.H."/>
            <person name="Fulton L.A."/>
            <person name="Fulton R.E."/>
            <person name="Griffiths-Jones S."/>
            <person name="Harris T.W."/>
            <person name="Hillier L.W."/>
            <person name="Kamath R."/>
            <person name="Kuwabara P.E."/>
            <person name="Mardis E.R."/>
            <person name="Marra M.A."/>
            <person name="Miner T.L."/>
            <person name="Minx P."/>
            <person name="Mullikin J.C."/>
            <person name="Plumb R.W."/>
            <person name="Rogers J."/>
            <person name="Schein J.E."/>
            <person name="Sohrmann M."/>
            <person name="Spieth J."/>
            <person name="Stajich J.E."/>
            <person name="Wei C."/>
            <person name="Willey D."/>
            <person name="Wilson R.K."/>
            <person name="Durbin R."/>
            <person name="Waterston R.H."/>
        </authorList>
    </citation>
    <scope>NUCLEOTIDE SEQUENCE [LARGE SCALE GENOMIC DNA]</scope>
    <source>
        <strain evidence="2 3">AF16</strain>
    </source>
</reference>
<dbReference type="CTD" id="8587934"/>
<dbReference type="Proteomes" id="UP000008549">
    <property type="component" value="Unassembled WGS sequence"/>
</dbReference>
<proteinExistence type="predicted"/>
<dbReference type="KEGG" id="cbr:CBG_07701"/>
<evidence type="ECO:0000256" key="1">
    <source>
        <dbReference type="SAM" id="MobiDB-lite"/>
    </source>
</evidence>
<dbReference type="GeneID" id="8587934"/>
<organism evidence="2 3">
    <name type="scientific">Caenorhabditis briggsae</name>
    <dbReference type="NCBI Taxonomy" id="6238"/>
    <lineage>
        <taxon>Eukaryota</taxon>
        <taxon>Metazoa</taxon>
        <taxon>Ecdysozoa</taxon>
        <taxon>Nematoda</taxon>
        <taxon>Chromadorea</taxon>
        <taxon>Rhabditida</taxon>
        <taxon>Rhabditina</taxon>
        <taxon>Rhabditomorpha</taxon>
        <taxon>Rhabditoidea</taxon>
        <taxon>Rhabditidae</taxon>
        <taxon>Peloderinae</taxon>
        <taxon>Caenorhabditis</taxon>
    </lineage>
</organism>